<gene>
    <name evidence="1" type="ORF">JDV02_005030</name>
</gene>
<organism evidence="1 2">
    <name type="scientific">Purpureocillium takamizusanense</name>
    <dbReference type="NCBI Taxonomy" id="2060973"/>
    <lineage>
        <taxon>Eukaryota</taxon>
        <taxon>Fungi</taxon>
        <taxon>Dikarya</taxon>
        <taxon>Ascomycota</taxon>
        <taxon>Pezizomycotina</taxon>
        <taxon>Sordariomycetes</taxon>
        <taxon>Hypocreomycetidae</taxon>
        <taxon>Hypocreales</taxon>
        <taxon>Ophiocordycipitaceae</taxon>
        <taxon>Purpureocillium</taxon>
    </lineage>
</organism>
<dbReference type="EMBL" id="CP086357">
    <property type="protein sequence ID" value="UNI18778.1"/>
    <property type="molecule type" value="Genomic_DNA"/>
</dbReference>
<dbReference type="GeneID" id="72066980"/>
<evidence type="ECO:0000313" key="2">
    <source>
        <dbReference type="Proteomes" id="UP000829364"/>
    </source>
</evidence>
<name>A0A9Q8QFR6_9HYPO</name>
<accession>A0A9Q8QFR6</accession>
<keyword evidence="2" id="KW-1185">Reference proteome</keyword>
<evidence type="ECO:0000313" key="1">
    <source>
        <dbReference type="EMBL" id="UNI18778.1"/>
    </source>
</evidence>
<protein>
    <submittedName>
        <fullName evidence="1">Uncharacterized protein</fullName>
    </submittedName>
</protein>
<dbReference type="Proteomes" id="UP000829364">
    <property type="component" value="Chromosome 4"/>
</dbReference>
<dbReference type="RefSeq" id="XP_047842259.1">
    <property type="nucleotide sequence ID" value="XM_047986279.1"/>
</dbReference>
<reference evidence="1" key="1">
    <citation type="submission" date="2021-11" db="EMBL/GenBank/DDBJ databases">
        <title>Purpureocillium_takamizusanense_genome.</title>
        <authorList>
            <person name="Nguyen N.-H."/>
        </authorList>
    </citation>
    <scope>NUCLEOTIDE SEQUENCE</scope>
    <source>
        <strain evidence="1">PT3</strain>
    </source>
</reference>
<proteinExistence type="predicted"/>
<sequence length="83" mass="9831">MNFSQTYDELIIKDVWGTPGQNGEGVWKKRVREDEFEVLQDPEFGEVKMFFSLEEFVLSAQWVMKDWRRPLRDTLGNKISACQ</sequence>
<dbReference type="KEGG" id="ptkz:JDV02_005030"/>
<dbReference type="AlphaFoldDB" id="A0A9Q8QFR6"/>
<dbReference type="OrthoDB" id="5137075at2759"/>